<evidence type="ECO:0000256" key="3">
    <source>
        <dbReference type="ARBA" id="ARBA00023163"/>
    </source>
</evidence>
<keyword evidence="2" id="KW-0238">DNA-binding</keyword>
<keyword evidence="4" id="KW-0597">Phosphoprotein</keyword>
<dbReference type="GO" id="GO:0003677">
    <property type="term" value="F:DNA binding"/>
    <property type="evidence" value="ECO:0007669"/>
    <property type="project" value="UniProtKB-KW"/>
</dbReference>
<dbReference type="PROSITE" id="PS50043">
    <property type="entry name" value="HTH_LUXR_2"/>
    <property type="match status" value="1"/>
</dbReference>
<dbReference type="GO" id="GO:0006355">
    <property type="term" value="P:regulation of DNA-templated transcription"/>
    <property type="evidence" value="ECO:0007669"/>
    <property type="project" value="InterPro"/>
</dbReference>
<evidence type="ECO:0000256" key="4">
    <source>
        <dbReference type="PROSITE-ProRule" id="PRU00169"/>
    </source>
</evidence>
<dbReference type="InterPro" id="IPR001789">
    <property type="entry name" value="Sig_transdc_resp-reg_receiver"/>
</dbReference>
<dbReference type="PANTHER" id="PTHR43214">
    <property type="entry name" value="TWO-COMPONENT RESPONSE REGULATOR"/>
    <property type="match status" value="1"/>
</dbReference>
<keyword evidence="3" id="KW-0804">Transcription</keyword>
<dbReference type="Pfam" id="PF00196">
    <property type="entry name" value="GerE"/>
    <property type="match status" value="1"/>
</dbReference>
<evidence type="ECO:0000259" key="5">
    <source>
        <dbReference type="PROSITE" id="PS50043"/>
    </source>
</evidence>
<dbReference type="SUPFAM" id="SSF46894">
    <property type="entry name" value="C-terminal effector domain of the bipartite response regulators"/>
    <property type="match status" value="1"/>
</dbReference>
<dbReference type="SMART" id="SM00421">
    <property type="entry name" value="HTH_LUXR"/>
    <property type="match status" value="1"/>
</dbReference>
<evidence type="ECO:0000313" key="8">
    <source>
        <dbReference type="Proteomes" id="UP000318509"/>
    </source>
</evidence>
<organism evidence="7 8">
    <name type="scientific">Candidatus Segetimicrobium genomatis</name>
    <dbReference type="NCBI Taxonomy" id="2569760"/>
    <lineage>
        <taxon>Bacteria</taxon>
        <taxon>Bacillati</taxon>
        <taxon>Candidatus Sysuimicrobiota</taxon>
        <taxon>Candidatus Sysuimicrobiia</taxon>
        <taxon>Candidatus Sysuimicrobiales</taxon>
        <taxon>Candidatus Segetimicrobiaceae</taxon>
        <taxon>Candidatus Segetimicrobium</taxon>
    </lineage>
</organism>
<dbReference type="AlphaFoldDB" id="A0A537JSL7"/>
<dbReference type="InterPro" id="IPR039420">
    <property type="entry name" value="WalR-like"/>
</dbReference>
<accession>A0A537JSL7</accession>
<name>A0A537JSL7_9BACT</name>
<sequence length="234" mass="24965">MTLRVLVLSNVRIVQEGLQCALAQQAGVDVVSTVDMAHAAERCARLRPDVVLFDAARLDGAAVVKALVASAPQSKVVAFGVKESEKEILALAAAGTAGYIRDSAGSADVVRVLEHVKCDELPCSPRAAALLYRQVALLSQGGRPPSASRQVCAMPVSRRELQIAYLLDRGLSNKEIGRQLGIEPATVKNHVHNMCDKLKVHRRGEVAARIRALLRTGASWPARAPDTSPALQAN</sequence>
<dbReference type="SUPFAM" id="SSF52172">
    <property type="entry name" value="CheY-like"/>
    <property type="match status" value="1"/>
</dbReference>
<comment type="caution">
    <text evidence="7">The sequence shown here is derived from an EMBL/GenBank/DDBJ whole genome shotgun (WGS) entry which is preliminary data.</text>
</comment>
<dbReference type="Proteomes" id="UP000318509">
    <property type="component" value="Unassembled WGS sequence"/>
</dbReference>
<feature type="domain" description="HTH luxR-type" evidence="5">
    <location>
        <begin position="149"/>
        <end position="214"/>
    </location>
</feature>
<dbReference type="Gene3D" id="3.40.50.2300">
    <property type="match status" value="1"/>
</dbReference>
<dbReference type="PROSITE" id="PS50110">
    <property type="entry name" value="RESPONSE_REGULATORY"/>
    <property type="match status" value="1"/>
</dbReference>
<dbReference type="EMBL" id="VBAK01000198">
    <property type="protein sequence ID" value="TMI86529.1"/>
    <property type="molecule type" value="Genomic_DNA"/>
</dbReference>
<evidence type="ECO:0000256" key="1">
    <source>
        <dbReference type="ARBA" id="ARBA00023015"/>
    </source>
</evidence>
<dbReference type="InterPro" id="IPR000792">
    <property type="entry name" value="Tscrpt_reg_LuxR_C"/>
</dbReference>
<feature type="domain" description="Response regulatory" evidence="6">
    <location>
        <begin position="4"/>
        <end position="117"/>
    </location>
</feature>
<dbReference type="PROSITE" id="PS00622">
    <property type="entry name" value="HTH_LUXR_1"/>
    <property type="match status" value="1"/>
</dbReference>
<dbReference type="PANTHER" id="PTHR43214:SF41">
    <property type="entry name" value="NITRATE_NITRITE RESPONSE REGULATOR PROTEIN NARP"/>
    <property type="match status" value="1"/>
</dbReference>
<dbReference type="GO" id="GO:0000160">
    <property type="term" value="P:phosphorelay signal transduction system"/>
    <property type="evidence" value="ECO:0007669"/>
    <property type="project" value="InterPro"/>
</dbReference>
<proteinExistence type="predicted"/>
<dbReference type="CDD" id="cd06170">
    <property type="entry name" value="LuxR_C_like"/>
    <property type="match status" value="1"/>
</dbReference>
<protein>
    <submittedName>
        <fullName evidence="7">Response regulator transcription factor</fullName>
    </submittedName>
</protein>
<dbReference type="InterPro" id="IPR016032">
    <property type="entry name" value="Sig_transdc_resp-reg_C-effctor"/>
</dbReference>
<dbReference type="InterPro" id="IPR011006">
    <property type="entry name" value="CheY-like_superfamily"/>
</dbReference>
<evidence type="ECO:0000313" key="7">
    <source>
        <dbReference type="EMBL" id="TMI86529.1"/>
    </source>
</evidence>
<evidence type="ECO:0000256" key="2">
    <source>
        <dbReference type="ARBA" id="ARBA00023125"/>
    </source>
</evidence>
<feature type="modified residue" description="4-aspartylphosphate" evidence="4">
    <location>
        <position position="54"/>
    </location>
</feature>
<gene>
    <name evidence="7" type="ORF">E6H00_18065</name>
</gene>
<dbReference type="PRINTS" id="PR00038">
    <property type="entry name" value="HTHLUXR"/>
</dbReference>
<evidence type="ECO:0000259" key="6">
    <source>
        <dbReference type="PROSITE" id="PS50110"/>
    </source>
</evidence>
<reference evidence="7 8" key="1">
    <citation type="journal article" date="2019" name="Nat. Microbiol.">
        <title>Mediterranean grassland soil C-N compound turnover is dependent on rainfall and depth, and is mediated by genomically divergent microorganisms.</title>
        <authorList>
            <person name="Diamond S."/>
            <person name="Andeer P.F."/>
            <person name="Li Z."/>
            <person name="Crits-Christoph A."/>
            <person name="Burstein D."/>
            <person name="Anantharaman K."/>
            <person name="Lane K.R."/>
            <person name="Thomas B.C."/>
            <person name="Pan C."/>
            <person name="Northen T.R."/>
            <person name="Banfield J.F."/>
        </authorList>
    </citation>
    <scope>NUCLEOTIDE SEQUENCE [LARGE SCALE GENOMIC DNA]</scope>
    <source>
        <strain evidence="7">NP_3</strain>
    </source>
</reference>
<keyword evidence="1" id="KW-0805">Transcription regulation</keyword>